<dbReference type="GO" id="GO:0005840">
    <property type="term" value="C:ribosome"/>
    <property type="evidence" value="ECO:0007669"/>
    <property type="project" value="UniProtKB-KW"/>
</dbReference>
<evidence type="ECO:0000256" key="1">
    <source>
        <dbReference type="ARBA" id="ARBA00008694"/>
    </source>
</evidence>
<dbReference type="InterPro" id="IPR016181">
    <property type="entry name" value="Acyl_CoA_acyltransferase"/>
</dbReference>
<protein>
    <submittedName>
        <fullName evidence="5">Ribosomal protein S18 acetylase RimI</fullName>
    </submittedName>
</protein>
<keyword evidence="5" id="KW-0687">Ribonucleoprotein</keyword>
<keyword evidence="5" id="KW-0689">Ribosomal protein</keyword>
<dbReference type="AlphaFoldDB" id="A0A1G8PVN7"/>
<keyword evidence="2" id="KW-0808">Transferase</keyword>
<dbReference type="InterPro" id="IPR000182">
    <property type="entry name" value="GNAT_dom"/>
</dbReference>
<dbReference type="PROSITE" id="PS51186">
    <property type="entry name" value="GNAT"/>
    <property type="match status" value="1"/>
</dbReference>
<organism evidence="5 6">
    <name type="scientific">Pseudomonas abietaniphila</name>
    <dbReference type="NCBI Taxonomy" id="89065"/>
    <lineage>
        <taxon>Bacteria</taxon>
        <taxon>Pseudomonadati</taxon>
        <taxon>Pseudomonadota</taxon>
        <taxon>Gammaproteobacteria</taxon>
        <taxon>Pseudomonadales</taxon>
        <taxon>Pseudomonadaceae</taxon>
        <taxon>Pseudomonas</taxon>
    </lineage>
</organism>
<feature type="domain" description="N-acetyltransferase" evidence="4">
    <location>
        <begin position="18"/>
        <end position="176"/>
    </location>
</feature>
<accession>A0A1G8PVN7</accession>
<dbReference type="Pfam" id="PF00583">
    <property type="entry name" value="Acetyltransf_1"/>
    <property type="match status" value="1"/>
</dbReference>
<dbReference type="PANTHER" id="PTHR10545:SF29">
    <property type="entry name" value="GH14572P-RELATED"/>
    <property type="match status" value="1"/>
</dbReference>
<evidence type="ECO:0000259" key="4">
    <source>
        <dbReference type="PROSITE" id="PS51186"/>
    </source>
</evidence>
<gene>
    <name evidence="5" type="ORF">SAMN05216605_119124</name>
</gene>
<dbReference type="CDD" id="cd04301">
    <property type="entry name" value="NAT_SF"/>
    <property type="match status" value="1"/>
</dbReference>
<comment type="similarity">
    <text evidence="1">Belongs to the acetyltransferase family.</text>
</comment>
<name>A0A1G8PVN7_9PSED</name>
<evidence type="ECO:0000256" key="3">
    <source>
        <dbReference type="ARBA" id="ARBA00023315"/>
    </source>
</evidence>
<dbReference type="GO" id="GO:0008080">
    <property type="term" value="F:N-acetyltransferase activity"/>
    <property type="evidence" value="ECO:0007669"/>
    <property type="project" value="TreeGrafter"/>
</dbReference>
<dbReference type="InterPro" id="IPR051016">
    <property type="entry name" value="Diverse_Substrate_AcTransf"/>
</dbReference>
<evidence type="ECO:0000313" key="5">
    <source>
        <dbReference type="EMBL" id="SDI96428.1"/>
    </source>
</evidence>
<dbReference type="STRING" id="89065.SAMN05216605_119124"/>
<keyword evidence="3" id="KW-0012">Acyltransferase</keyword>
<proteinExistence type="inferred from homology"/>
<sequence length="193" mass="21363">MDIVKTQSCNHQAVTGNLLIRPATANDATVILDFIKELARYEEAEHQVTASLADIERDLANEAAPSKALMCMRGDEPVGFALYFFSYSTWLGRQCMYLEDLYVSNQHRGLGAGKALLRHLAELAVETGCGRLEWSVLDWNTPAIKFYESIGAKAQPEWVRYRLAGDDLLKLAHDIPLDQAKLVTPGAPGLKEG</sequence>
<dbReference type="EMBL" id="FNCO01000019">
    <property type="protein sequence ID" value="SDI96428.1"/>
    <property type="molecule type" value="Genomic_DNA"/>
</dbReference>
<keyword evidence="6" id="KW-1185">Reference proteome</keyword>
<dbReference type="SUPFAM" id="SSF55729">
    <property type="entry name" value="Acyl-CoA N-acyltransferases (Nat)"/>
    <property type="match status" value="1"/>
</dbReference>
<dbReference type="Proteomes" id="UP000182894">
    <property type="component" value="Unassembled WGS sequence"/>
</dbReference>
<evidence type="ECO:0000313" key="6">
    <source>
        <dbReference type="Proteomes" id="UP000182894"/>
    </source>
</evidence>
<dbReference type="Gene3D" id="3.40.630.30">
    <property type="match status" value="1"/>
</dbReference>
<dbReference type="OrthoDB" id="9805924at2"/>
<evidence type="ECO:0000256" key="2">
    <source>
        <dbReference type="ARBA" id="ARBA00022679"/>
    </source>
</evidence>
<reference evidence="6" key="1">
    <citation type="submission" date="2016-10" db="EMBL/GenBank/DDBJ databases">
        <authorList>
            <person name="Varghese N."/>
            <person name="Submissions S."/>
        </authorList>
    </citation>
    <scope>NUCLEOTIDE SEQUENCE [LARGE SCALE GENOMIC DNA]</scope>
    <source>
        <strain evidence="6">ATCC 700689</strain>
    </source>
</reference>
<dbReference type="FunFam" id="3.40.630.30:FF:000064">
    <property type="entry name" value="GNAT family acetyltransferase"/>
    <property type="match status" value="1"/>
</dbReference>
<dbReference type="PANTHER" id="PTHR10545">
    <property type="entry name" value="DIAMINE N-ACETYLTRANSFERASE"/>
    <property type="match status" value="1"/>
</dbReference>
<dbReference type="RefSeq" id="WP_083370779.1">
    <property type="nucleotide sequence ID" value="NZ_FNCO01000019.1"/>
</dbReference>